<proteinExistence type="predicted"/>
<organism evidence="1 2">
    <name type="scientific">Mycobacterium kansasii</name>
    <dbReference type="NCBI Taxonomy" id="1768"/>
    <lineage>
        <taxon>Bacteria</taxon>
        <taxon>Bacillati</taxon>
        <taxon>Actinomycetota</taxon>
        <taxon>Actinomycetes</taxon>
        <taxon>Mycobacteriales</taxon>
        <taxon>Mycobacteriaceae</taxon>
        <taxon>Mycobacterium</taxon>
    </lineage>
</organism>
<name>A0A7G1IPQ5_MYCKA</name>
<gene>
    <name evidence="1" type="ORF">NIIDMKKI_69610</name>
</gene>
<protein>
    <submittedName>
        <fullName evidence="1">Uncharacterized protein</fullName>
    </submittedName>
</protein>
<reference evidence="1 2" key="1">
    <citation type="submission" date="2020-07" db="EMBL/GenBank/DDBJ databases">
        <title>Mycobacterium kansasii (former subtype) with zoonotic potential isolated from diseased indoor pet cat, Japan.</title>
        <authorList>
            <person name="Fukano H."/>
            <person name="Terazono T."/>
            <person name="Hoshino Y."/>
        </authorList>
    </citation>
    <scope>NUCLEOTIDE SEQUENCE [LARGE SCALE GENOMIC DNA]</scope>
    <source>
        <strain evidence="1 2">Kuro-I</strain>
    </source>
</reference>
<dbReference type="Proteomes" id="UP000516380">
    <property type="component" value="Chromosome"/>
</dbReference>
<sequence length="75" mass="7331">MAADTSSAPAASIAVVGAAATALASLSAEPIFVRSVAAATTISGATTTYDIAVLLPGYASTWRKTTASRAVGRAC</sequence>
<accession>A0A7G1IPQ5</accession>
<keyword evidence="2" id="KW-1185">Reference proteome</keyword>
<evidence type="ECO:0000313" key="1">
    <source>
        <dbReference type="EMBL" id="BCI91755.1"/>
    </source>
</evidence>
<dbReference type="AlphaFoldDB" id="A0A7G1IPQ5"/>
<evidence type="ECO:0000313" key="2">
    <source>
        <dbReference type="Proteomes" id="UP000516380"/>
    </source>
</evidence>
<dbReference type="EMBL" id="AP023343">
    <property type="protein sequence ID" value="BCI91755.1"/>
    <property type="molecule type" value="Genomic_DNA"/>
</dbReference>